<comment type="caution">
    <text evidence="9">The sequence shown here is derived from an EMBL/GenBank/DDBJ whole genome shotgun (WGS) entry which is preliminary data.</text>
</comment>
<evidence type="ECO:0000313" key="9">
    <source>
        <dbReference type="EMBL" id="OQE11656.1"/>
    </source>
</evidence>
<evidence type="ECO:0000256" key="7">
    <source>
        <dbReference type="SAM" id="MobiDB-lite"/>
    </source>
</evidence>
<dbReference type="SUPFAM" id="SSF54928">
    <property type="entry name" value="RNA-binding domain, RBD"/>
    <property type="match status" value="1"/>
</dbReference>
<keyword evidence="5" id="KW-0539">Nucleus</keyword>
<dbReference type="AlphaFoldDB" id="A0A1V6SCI7"/>
<dbReference type="PANTHER" id="PTHR15481">
    <property type="entry name" value="RIBONUCLEIC ACID BINDING PROTEIN S1"/>
    <property type="match status" value="1"/>
</dbReference>
<accession>A0A1V6SCI7</accession>
<dbReference type="GO" id="GO:0061574">
    <property type="term" value="C:ASAP complex"/>
    <property type="evidence" value="ECO:0007669"/>
    <property type="project" value="TreeGrafter"/>
</dbReference>
<evidence type="ECO:0000256" key="1">
    <source>
        <dbReference type="ARBA" id="ARBA00004123"/>
    </source>
</evidence>
<dbReference type="InterPro" id="IPR035979">
    <property type="entry name" value="RBD_domain_sf"/>
</dbReference>
<dbReference type="PROSITE" id="PS50102">
    <property type="entry name" value="RRM"/>
    <property type="match status" value="1"/>
</dbReference>
<dbReference type="GO" id="GO:0005654">
    <property type="term" value="C:nucleoplasm"/>
    <property type="evidence" value="ECO:0007669"/>
    <property type="project" value="TreeGrafter"/>
</dbReference>
<evidence type="ECO:0000256" key="5">
    <source>
        <dbReference type="ARBA" id="ARBA00023242"/>
    </source>
</evidence>
<feature type="domain" description="RRM" evidence="8">
    <location>
        <begin position="97"/>
        <end position="175"/>
    </location>
</feature>
<evidence type="ECO:0000259" key="8">
    <source>
        <dbReference type="PROSITE" id="PS50102"/>
    </source>
</evidence>
<dbReference type="InterPro" id="IPR034201">
    <property type="entry name" value="RNPS1_RRM"/>
</dbReference>
<name>A0A1V6SCI7_9EURO</name>
<feature type="region of interest" description="Disordered" evidence="7">
    <location>
        <begin position="1"/>
        <end position="97"/>
    </location>
</feature>
<dbReference type="GO" id="GO:0003723">
    <property type="term" value="F:RNA binding"/>
    <property type="evidence" value="ECO:0007669"/>
    <property type="project" value="UniProtKB-UniRule"/>
</dbReference>
<dbReference type="GO" id="GO:0005737">
    <property type="term" value="C:cytoplasm"/>
    <property type="evidence" value="ECO:0007669"/>
    <property type="project" value="TreeGrafter"/>
</dbReference>
<evidence type="ECO:0000256" key="3">
    <source>
        <dbReference type="ARBA" id="ARBA00022884"/>
    </source>
</evidence>
<dbReference type="InterPro" id="IPR012677">
    <property type="entry name" value="Nucleotide-bd_a/b_plait_sf"/>
</dbReference>
<keyword evidence="10" id="KW-1185">Reference proteome</keyword>
<keyword evidence="3 6" id="KW-0694">RNA-binding</keyword>
<dbReference type="CDD" id="cd12365">
    <property type="entry name" value="RRM_RNPS1"/>
    <property type="match status" value="1"/>
</dbReference>
<evidence type="ECO:0000313" key="10">
    <source>
        <dbReference type="Proteomes" id="UP000191518"/>
    </source>
</evidence>
<keyword evidence="4" id="KW-0508">mRNA splicing</keyword>
<dbReference type="Pfam" id="PF00076">
    <property type="entry name" value="RRM_1"/>
    <property type="match status" value="1"/>
</dbReference>
<dbReference type="InterPro" id="IPR000504">
    <property type="entry name" value="RRM_dom"/>
</dbReference>
<proteinExistence type="predicted"/>
<comment type="subcellular location">
    <subcellularLocation>
        <location evidence="1">Nucleus</location>
    </subcellularLocation>
</comment>
<dbReference type="PANTHER" id="PTHR15481:SF0">
    <property type="entry name" value="LD23870P-RELATED"/>
    <property type="match status" value="1"/>
</dbReference>
<evidence type="ECO:0000256" key="4">
    <source>
        <dbReference type="ARBA" id="ARBA00023187"/>
    </source>
</evidence>
<protein>
    <recommendedName>
        <fullName evidence="8">RRM domain-containing protein</fullName>
    </recommendedName>
</protein>
<evidence type="ECO:0000256" key="2">
    <source>
        <dbReference type="ARBA" id="ARBA00022664"/>
    </source>
</evidence>
<dbReference type="SMART" id="SM00360">
    <property type="entry name" value="RRM"/>
    <property type="match status" value="1"/>
</dbReference>
<feature type="compositionally biased region" description="Basic residues" evidence="7">
    <location>
        <begin position="50"/>
        <end position="79"/>
    </location>
</feature>
<dbReference type="Gene3D" id="3.30.70.330">
    <property type="match status" value="1"/>
</dbReference>
<organism evidence="9 10">
    <name type="scientific">Penicillium vulpinum</name>
    <dbReference type="NCBI Taxonomy" id="29845"/>
    <lineage>
        <taxon>Eukaryota</taxon>
        <taxon>Fungi</taxon>
        <taxon>Dikarya</taxon>
        <taxon>Ascomycota</taxon>
        <taxon>Pezizomycotina</taxon>
        <taxon>Eurotiomycetes</taxon>
        <taxon>Eurotiomycetidae</taxon>
        <taxon>Eurotiales</taxon>
        <taxon>Aspergillaceae</taxon>
        <taxon>Penicillium</taxon>
    </lineage>
</organism>
<dbReference type="EMBL" id="MDYP01000002">
    <property type="protein sequence ID" value="OQE11656.1"/>
    <property type="molecule type" value="Genomic_DNA"/>
</dbReference>
<keyword evidence="2" id="KW-0507">mRNA processing</keyword>
<sequence>MSLRSPRRQSPSRSPDQDQDRAQSRSLPPKPRSESPSRSLTRSPSQGRRDRYRSKTRSRSPSRGRTRSRSLSRGGRRYNSRSESRSLTPNPSPPRSSKIVVEKLTKNVTENHIREIFGGFGEIEYLDLPINKAFMTNRGTAYILYYDPADAEAAIAHMHEAQLDGAILNVSIVLPRRPRLHPDHDLLFVLGHTLDLDHHRRAGAAFAQTRGIIGAEAQATVAMVTAVEVAVQTGTEATIEIKHLPICGLLSCCVVSWLSPNGGLHVIFGAGN</sequence>
<gene>
    <name evidence="9" type="ORF">PENVUL_c002G01174</name>
</gene>
<dbReference type="STRING" id="29845.A0A1V6SCI7"/>
<evidence type="ECO:0000256" key="6">
    <source>
        <dbReference type="PROSITE-ProRule" id="PRU00176"/>
    </source>
</evidence>
<dbReference type="GO" id="GO:0000398">
    <property type="term" value="P:mRNA splicing, via spliceosome"/>
    <property type="evidence" value="ECO:0007669"/>
    <property type="project" value="TreeGrafter"/>
</dbReference>
<reference evidence="10" key="1">
    <citation type="journal article" date="2017" name="Nat. Microbiol.">
        <title>Global analysis of biosynthetic gene clusters reveals vast potential of secondary metabolite production in Penicillium species.</title>
        <authorList>
            <person name="Nielsen J.C."/>
            <person name="Grijseels S."/>
            <person name="Prigent S."/>
            <person name="Ji B."/>
            <person name="Dainat J."/>
            <person name="Nielsen K.F."/>
            <person name="Frisvad J.C."/>
            <person name="Workman M."/>
            <person name="Nielsen J."/>
        </authorList>
    </citation>
    <scope>NUCLEOTIDE SEQUENCE [LARGE SCALE GENOMIC DNA]</scope>
    <source>
        <strain evidence="10">IBT 29486</strain>
    </source>
</reference>
<dbReference type="Proteomes" id="UP000191518">
    <property type="component" value="Unassembled WGS sequence"/>
</dbReference>